<evidence type="ECO:0000256" key="2">
    <source>
        <dbReference type="ARBA" id="ARBA00023125"/>
    </source>
</evidence>
<gene>
    <name evidence="5" type="ORF">IM725_09930</name>
</gene>
<keyword evidence="1" id="KW-0805">Transcription regulation</keyword>
<dbReference type="Gene3D" id="1.10.10.10">
    <property type="entry name" value="Winged helix-like DNA-binding domain superfamily/Winged helix DNA-binding domain"/>
    <property type="match status" value="1"/>
</dbReference>
<dbReference type="RefSeq" id="WP_193780428.1">
    <property type="nucleotide sequence ID" value="NZ_JADDOJ010000033.1"/>
</dbReference>
<dbReference type="InterPro" id="IPR000835">
    <property type="entry name" value="HTH_MarR-typ"/>
</dbReference>
<evidence type="ECO:0000256" key="3">
    <source>
        <dbReference type="ARBA" id="ARBA00023163"/>
    </source>
</evidence>
<comment type="caution">
    <text evidence="5">The sequence shown here is derived from an EMBL/GenBank/DDBJ whole genome shotgun (WGS) entry which is preliminary data.</text>
</comment>
<feature type="domain" description="HTH marR-type" evidence="4">
    <location>
        <begin position="14"/>
        <end position="148"/>
    </location>
</feature>
<sequence length="161" mass="18185">MDMEARAHSEHPEALRLWLRLLTCTQLIEKQVRSRLREQFDTTLPRFDLMAQLERAPQGLKMSELSRRMMVTGGNITGITDQLVAEGLVDRVAVAGDRRAYRVRLTPRGRRAFAEMAARHEAWIVEALGGLGERDIATLYRLLGKLKTHARGVQAPNEAPS</sequence>
<dbReference type="EMBL" id="JADDOJ010000033">
    <property type="protein sequence ID" value="MBE7940888.1"/>
    <property type="molecule type" value="Genomic_DNA"/>
</dbReference>
<evidence type="ECO:0000256" key="1">
    <source>
        <dbReference type="ARBA" id="ARBA00023015"/>
    </source>
</evidence>
<name>A0ABR9SEX1_9BURK</name>
<dbReference type="SMART" id="SM00347">
    <property type="entry name" value="HTH_MARR"/>
    <property type="match status" value="1"/>
</dbReference>
<reference evidence="5 6" key="1">
    <citation type="submission" date="2020-10" db="EMBL/GenBank/DDBJ databases">
        <title>Draft genome of Ramlibacter aquaticus LMG 30558.</title>
        <authorList>
            <person name="Props R."/>
        </authorList>
    </citation>
    <scope>NUCLEOTIDE SEQUENCE [LARGE SCALE GENOMIC DNA]</scope>
    <source>
        <strain evidence="5 6">LMG 30558</strain>
    </source>
</reference>
<accession>A0ABR9SEX1</accession>
<keyword evidence="3" id="KW-0804">Transcription</keyword>
<dbReference type="PROSITE" id="PS50995">
    <property type="entry name" value="HTH_MARR_2"/>
    <property type="match status" value="1"/>
</dbReference>
<dbReference type="PROSITE" id="PS01117">
    <property type="entry name" value="HTH_MARR_1"/>
    <property type="match status" value="1"/>
</dbReference>
<dbReference type="PANTHER" id="PTHR33164:SF43">
    <property type="entry name" value="HTH-TYPE TRANSCRIPTIONAL REPRESSOR YETL"/>
    <property type="match status" value="1"/>
</dbReference>
<protein>
    <submittedName>
        <fullName evidence="5">MarR family transcriptional regulator</fullName>
    </submittedName>
</protein>
<keyword evidence="2" id="KW-0238">DNA-binding</keyword>
<dbReference type="InterPro" id="IPR036390">
    <property type="entry name" value="WH_DNA-bd_sf"/>
</dbReference>
<evidence type="ECO:0000313" key="5">
    <source>
        <dbReference type="EMBL" id="MBE7940888.1"/>
    </source>
</evidence>
<dbReference type="InterPro" id="IPR023187">
    <property type="entry name" value="Tscrpt_reg_MarR-type_CS"/>
</dbReference>
<keyword evidence="6" id="KW-1185">Reference proteome</keyword>
<dbReference type="PANTHER" id="PTHR33164">
    <property type="entry name" value="TRANSCRIPTIONAL REGULATOR, MARR FAMILY"/>
    <property type="match status" value="1"/>
</dbReference>
<dbReference type="Proteomes" id="UP000715965">
    <property type="component" value="Unassembled WGS sequence"/>
</dbReference>
<dbReference type="SUPFAM" id="SSF46785">
    <property type="entry name" value="Winged helix' DNA-binding domain"/>
    <property type="match status" value="1"/>
</dbReference>
<evidence type="ECO:0000313" key="6">
    <source>
        <dbReference type="Proteomes" id="UP000715965"/>
    </source>
</evidence>
<proteinExistence type="predicted"/>
<dbReference type="InterPro" id="IPR036388">
    <property type="entry name" value="WH-like_DNA-bd_sf"/>
</dbReference>
<dbReference type="PRINTS" id="PR00598">
    <property type="entry name" value="HTHMARR"/>
</dbReference>
<organism evidence="5 6">
    <name type="scientific">Ramlibacter aquaticus</name>
    <dbReference type="NCBI Taxonomy" id="2780094"/>
    <lineage>
        <taxon>Bacteria</taxon>
        <taxon>Pseudomonadati</taxon>
        <taxon>Pseudomonadota</taxon>
        <taxon>Betaproteobacteria</taxon>
        <taxon>Burkholderiales</taxon>
        <taxon>Comamonadaceae</taxon>
        <taxon>Ramlibacter</taxon>
    </lineage>
</organism>
<dbReference type="InterPro" id="IPR039422">
    <property type="entry name" value="MarR/SlyA-like"/>
</dbReference>
<evidence type="ECO:0000259" key="4">
    <source>
        <dbReference type="PROSITE" id="PS50995"/>
    </source>
</evidence>
<dbReference type="Pfam" id="PF12802">
    <property type="entry name" value="MarR_2"/>
    <property type="match status" value="1"/>
</dbReference>